<gene>
    <name evidence="3" type="ORF">EOI86_19525</name>
</gene>
<evidence type="ECO:0000259" key="2">
    <source>
        <dbReference type="Pfam" id="PF01266"/>
    </source>
</evidence>
<dbReference type="Proteomes" id="UP000287447">
    <property type="component" value="Unassembled WGS sequence"/>
</dbReference>
<dbReference type="Gene3D" id="3.30.9.10">
    <property type="entry name" value="D-Amino Acid Oxidase, subunit A, domain 2"/>
    <property type="match status" value="1"/>
</dbReference>
<dbReference type="Pfam" id="PF01266">
    <property type="entry name" value="DAO"/>
    <property type="match status" value="1"/>
</dbReference>
<dbReference type="InterPro" id="IPR006076">
    <property type="entry name" value="FAD-dep_OxRdtase"/>
</dbReference>
<name>A0A3S2VNE1_9PROT</name>
<proteinExistence type="predicted"/>
<dbReference type="OrthoDB" id="9806601at2"/>
<keyword evidence="1" id="KW-0560">Oxidoreductase</keyword>
<dbReference type="GO" id="GO:0016491">
    <property type="term" value="F:oxidoreductase activity"/>
    <property type="evidence" value="ECO:0007669"/>
    <property type="project" value="UniProtKB-KW"/>
</dbReference>
<comment type="caution">
    <text evidence="3">The sequence shown here is derived from an EMBL/GenBank/DDBJ whole genome shotgun (WGS) entry which is preliminary data.</text>
</comment>
<organism evidence="3 4">
    <name type="scientific">Hwanghaeella grinnelliae</name>
    <dbReference type="NCBI Taxonomy" id="2500179"/>
    <lineage>
        <taxon>Bacteria</taxon>
        <taxon>Pseudomonadati</taxon>
        <taxon>Pseudomonadota</taxon>
        <taxon>Alphaproteobacteria</taxon>
        <taxon>Rhodospirillales</taxon>
        <taxon>Rhodospirillaceae</taxon>
        <taxon>Hwanghaeella</taxon>
    </lineage>
</organism>
<evidence type="ECO:0000313" key="3">
    <source>
        <dbReference type="EMBL" id="RVU35023.1"/>
    </source>
</evidence>
<evidence type="ECO:0000256" key="1">
    <source>
        <dbReference type="ARBA" id="ARBA00023002"/>
    </source>
</evidence>
<sequence length="437" mass="46574">MTIDIQGFDQSLWSATAITPVEFPSLQGEHRTDVAIVGGGFTGLSTALHLAERGISVTVLEAKTPGFGASGRNGGQVIAGFKHNEVPTGPGIDGDLAARMDRFGDGTAQFTFDLIARLGIDCGAKQGGWAQGAHGDVALQAIERKAAVLGKRGVSLEILSAAETERRLGTNWYPGSLWDPRGGTLQPLSYARGLAAAASHAGASIFTESPVTAVARDGKGWKLTTASGASVTAEKALFCTNGYSDRFNPIPSLSKTVIPFFSYQIATAPLSDNILKTLLADGVGVSEFRRLLAYFRVDSEGRFIMGARGASDGSMEDPSFDFARARIKQLFPALADQKMEYFWNGKVAITMDYLPRLIEQEYGLYAAVGWNGRGVAVTTASGPVLADWMTGTAPKDLPLPVTPPRPIGFHGFKRKVSSVVALWYDHLDKKERTPSAA</sequence>
<dbReference type="SUPFAM" id="SSF51905">
    <property type="entry name" value="FAD/NAD(P)-binding domain"/>
    <property type="match status" value="1"/>
</dbReference>
<protein>
    <submittedName>
        <fullName evidence="3">FAD-binding oxidoreductase</fullName>
    </submittedName>
</protein>
<dbReference type="InterPro" id="IPR036188">
    <property type="entry name" value="FAD/NAD-bd_sf"/>
</dbReference>
<dbReference type="GO" id="GO:0005737">
    <property type="term" value="C:cytoplasm"/>
    <property type="evidence" value="ECO:0007669"/>
    <property type="project" value="TreeGrafter"/>
</dbReference>
<evidence type="ECO:0000313" key="4">
    <source>
        <dbReference type="Proteomes" id="UP000287447"/>
    </source>
</evidence>
<dbReference type="PANTHER" id="PTHR13847">
    <property type="entry name" value="SARCOSINE DEHYDROGENASE-RELATED"/>
    <property type="match status" value="1"/>
</dbReference>
<accession>A0A3S2VNE1</accession>
<dbReference type="AlphaFoldDB" id="A0A3S2VNE1"/>
<keyword evidence="4" id="KW-1185">Reference proteome</keyword>
<reference evidence="4" key="1">
    <citation type="submission" date="2019-01" db="EMBL/GenBank/DDBJ databases">
        <title>Gri0909 isolated from a small marine red alga.</title>
        <authorList>
            <person name="Kim J."/>
            <person name="Jeong S.E."/>
            <person name="Jeon C.O."/>
        </authorList>
    </citation>
    <scope>NUCLEOTIDE SEQUENCE [LARGE SCALE GENOMIC DNA]</scope>
    <source>
        <strain evidence="4">Gri0909</strain>
    </source>
</reference>
<dbReference type="RefSeq" id="WP_127767344.1">
    <property type="nucleotide sequence ID" value="NZ_SADE01000003.1"/>
</dbReference>
<dbReference type="Gene3D" id="3.50.50.60">
    <property type="entry name" value="FAD/NAD(P)-binding domain"/>
    <property type="match status" value="1"/>
</dbReference>
<feature type="domain" description="FAD dependent oxidoreductase" evidence="2">
    <location>
        <begin position="33"/>
        <end position="388"/>
    </location>
</feature>
<dbReference type="EMBL" id="SADE01000003">
    <property type="protein sequence ID" value="RVU35023.1"/>
    <property type="molecule type" value="Genomic_DNA"/>
</dbReference>
<dbReference type="PANTHER" id="PTHR13847:SF281">
    <property type="entry name" value="FAD DEPENDENT OXIDOREDUCTASE DOMAIN-CONTAINING PROTEIN"/>
    <property type="match status" value="1"/>
</dbReference>